<dbReference type="STRING" id="3988.B9RH58"/>
<dbReference type="FunCoup" id="B9RH58">
    <property type="interactions" value="154"/>
</dbReference>
<dbReference type="Proteomes" id="UP000008311">
    <property type="component" value="Unassembled WGS sequence"/>
</dbReference>
<dbReference type="SUPFAM" id="SSF51735">
    <property type="entry name" value="NAD(P)-binding Rossmann-fold domains"/>
    <property type="match status" value="1"/>
</dbReference>
<dbReference type="InterPro" id="IPR050608">
    <property type="entry name" value="NmrA-type/Isoflavone_red_sf"/>
</dbReference>
<dbReference type="Pfam" id="PF05368">
    <property type="entry name" value="NmrA"/>
    <property type="match status" value="1"/>
</dbReference>
<evidence type="ECO:0000259" key="4">
    <source>
        <dbReference type="Pfam" id="PF05368"/>
    </source>
</evidence>
<keyword evidence="6" id="KW-1185">Reference proteome</keyword>
<dbReference type="EMBL" id="EQ973778">
    <property type="protein sequence ID" value="EEF49420.1"/>
    <property type="molecule type" value="Genomic_DNA"/>
</dbReference>
<dbReference type="eggNOG" id="ENOG502QTF0">
    <property type="taxonomic scope" value="Eukaryota"/>
</dbReference>
<evidence type="ECO:0000256" key="2">
    <source>
        <dbReference type="ARBA" id="ARBA00022857"/>
    </source>
</evidence>
<dbReference type="Gene3D" id="3.90.25.10">
    <property type="entry name" value="UDP-galactose 4-epimerase, domain 1"/>
    <property type="match status" value="1"/>
</dbReference>
<organism evidence="5 6">
    <name type="scientific">Ricinus communis</name>
    <name type="common">Castor bean</name>
    <dbReference type="NCBI Taxonomy" id="3988"/>
    <lineage>
        <taxon>Eukaryota</taxon>
        <taxon>Viridiplantae</taxon>
        <taxon>Streptophyta</taxon>
        <taxon>Embryophyta</taxon>
        <taxon>Tracheophyta</taxon>
        <taxon>Spermatophyta</taxon>
        <taxon>Magnoliopsida</taxon>
        <taxon>eudicotyledons</taxon>
        <taxon>Gunneridae</taxon>
        <taxon>Pentapetalae</taxon>
        <taxon>rosids</taxon>
        <taxon>fabids</taxon>
        <taxon>Malpighiales</taxon>
        <taxon>Euphorbiaceae</taxon>
        <taxon>Acalyphoideae</taxon>
        <taxon>Acalypheae</taxon>
        <taxon>Ricinus</taxon>
    </lineage>
</organism>
<dbReference type="InParanoid" id="B9RH58"/>
<comment type="similarity">
    <text evidence="1">Belongs to the NmrA-type oxidoreductase family. Isoflavone reductase subfamily.</text>
</comment>
<dbReference type="PANTHER" id="PTHR43349:SF34">
    <property type="entry name" value="PINORESINOL-LARICIRESINOL REDUCTASE 3-RELATED"/>
    <property type="match status" value="1"/>
</dbReference>
<dbReference type="InterPro" id="IPR045312">
    <property type="entry name" value="PCBER-like"/>
</dbReference>
<dbReference type="PANTHER" id="PTHR43349">
    <property type="entry name" value="PINORESINOL REDUCTASE-RELATED"/>
    <property type="match status" value="1"/>
</dbReference>
<dbReference type="OMA" id="TPYPENM"/>
<dbReference type="GO" id="GO:0047526">
    <property type="term" value="F:2'-hydroxyisoflavone reductase activity"/>
    <property type="evidence" value="ECO:0007669"/>
    <property type="project" value="UniProtKB-EC"/>
</dbReference>
<dbReference type="KEGG" id="rcu:8285327"/>
<dbReference type="InterPro" id="IPR036291">
    <property type="entry name" value="NAD(P)-bd_dom_sf"/>
</dbReference>
<dbReference type="CDD" id="cd05259">
    <property type="entry name" value="PCBER_SDR_a"/>
    <property type="match status" value="1"/>
</dbReference>
<gene>
    <name evidence="5" type="ORF">RCOM_1447440</name>
</gene>
<keyword evidence="3 5" id="KW-0560">Oxidoreductase</keyword>
<proteinExistence type="inferred from homology"/>
<dbReference type="InterPro" id="IPR008030">
    <property type="entry name" value="NmrA-like"/>
</dbReference>
<protein>
    <submittedName>
        <fullName evidence="5">Isoflavone reductase, putative</fullName>
        <ecNumber evidence="5">1.3.1.45</ecNumber>
    </submittedName>
</protein>
<dbReference type="EC" id="1.3.1.45" evidence="5"/>
<name>B9RH58_RICCO</name>
<reference evidence="6" key="1">
    <citation type="journal article" date="2010" name="Nat. Biotechnol.">
        <title>Draft genome sequence of the oilseed species Ricinus communis.</title>
        <authorList>
            <person name="Chan A.P."/>
            <person name="Crabtree J."/>
            <person name="Zhao Q."/>
            <person name="Lorenzi H."/>
            <person name="Orvis J."/>
            <person name="Puiu D."/>
            <person name="Melake-Berhan A."/>
            <person name="Jones K.M."/>
            <person name="Redman J."/>
            <person name="Chen G."/>
            <person name="Cahoon E.B."/>
            <person name="Gedil M."/>
            <person name="Stanke M."/>
            <person name="Haas B.J."/>
            <person name="Wortman J.R."/>
            <person name="Fraser-Liggett C.M."/>
            <person name="Ravel J."/>
            <person name="Rabinowicz P.D."/>
        </authorList>
    </citation>
    <scope>NUCLEOTIDE SEQUENCE [LARGE SCALE GENOMIC DNA]</scope>
    <source>
        <strain evidence="6">cv. Hale</strain>
    </source>
</reference>
<accession>B9RH58</accession>
<dbReference type="OrthoDB" id="419598at2759"/>
<dbReference type="GO" id="GO:0050664">
    <property type="term" value="F:oxidoreductase activity, acting on NAD(P)H, oxygen as acceptor"/>
    <property type="evidence" value="ECO:0000318"/>
    <property type="project" value="GO_Central"/>
</dbReference>
<evidence type="ECO:0000256" key="1">
    <source>
        <dbReference type="ARBA" id="ARBA00005725"/>
    </source>
</evidence>
<sequence length="310" mass="34973">MEMEKKSKVLIIGSTGNLGYHLAHFSIKFCHQTFILVRDSAYTDPIKLQKINSLSDAGATVLKGSLEDEKSLVEAVKQVDVVICSIPSKQVLDQRLLIRAIKAAGCIKKFIPSEFGADPDKVQISGMDYNFYSRKSEIRRLVEAEGIHYTYICCNFLMRYLLPSLVQPGLMTPPRDKVTVFGDGNVKGVFVKDEDVAAFTICAIDDPRTSNKVLYLRPPGNVYSINELVGIWESKIRKKLEKIYIPEDQLLVKIKETPYPDNMTLIFIYSVFVKGDHTYFDIESSGGLDGTQLYPQLKYTTISEYLETLV</sequence>
<evidence type="ECO:0000313" key="6">
    <source>
        <dbReference type="Proteomes" id="UP000008311"/>
    </source>
</evidence>
<feature type="domain" description="NmrA-like" evidence="4">
    <location>
        <begin position="5"/>
        <end position="306"/>
    </location>
</feature>
<dbReference type="AlphaFoldDB" id="B9RH58"/>
<keyword evidence="2" id="KW-0521">NADP</keyword>
<dbReference type="GO" id="GO:0009807">
    <property type="term" value="P:lignan biosynthetic process"/>
    <property type="evidence" value="ECO:0000318"/>
    <property type="project" value="GO_Central"/>
</dbReference>
<dbReference type="Gene3D" id="3.40.50.720">
    <property type="entry name" value="NAD(P)-binding Rossmann-like Domain"/>
    <property type="match status" value="1"/>
</dbReference>
<evidence type="ECO:0000313" key="5">
    <source>
        <dbReference type="EMBL" id="EEF49420.1"/>
    </source>
</evidence>
<evidence type="ECO:0000256" key="3">
    <source>
        <dbReference type="ARBA" id="ARBA00023002"/>
    </source>
</evidence>